<dbReference type="Gene3D" id="2.30.42.10">
    <property type="match status" value="1"/>
</dbReference>
<dbReference type="NCBIfam" id="TIGR00225">
    <property type="entry name" value="prc"/>
    <property type="match status" value="1"/>
</dbReference>
<dbReference type="SMART" id="SM00228">
    <property type="entry name" value="PDZ"/>
    <property type="match status" value="1"/>
</dbReference>
<evidence type="ECO:0000256" key="2">
    <source>
        <dbReference type="ARBA" id="ARBA00022670"/>
    </source>
</evidence>
<dbReference type="CDD" id="cd06782">
    <property type="entry name" value="cpPDZ_CPP-like"/>
    <property type="match status" value="1"/>
</dbReference>
<dbReference type="GO" id="GO:0007165">
    <property type="term" value="P:signal transduction"/>
    <property type="evidence" value="ECO:0007669"/>
    <property type="project" value="TreeGrafter"/>
</dbReference>
<accession>A0A411YC62</accession>
<keyword evidence="3 5" id="KW-0378">Hydrolase</keyword>
<gene>
    <name evidence="9" type="ORF">ER308_03900</name>
</gene>
<feature type="region of interest" description="Disordered" evidence="6">
    <location>
        <begin position="1"/>
        <end position="22"/>
    </location>
</feature>
<feature type="transmembrane region" description="Helical" evidence="7">
    <location>
        <begin position="28"/>
        <end position="51"/>
    </location>
</feature>
<dbReference type="OrthoDB" id="9812068at2"/>
<dbReference type="PROSITE" id="PS50106">
    <property type="entry name" value="PDZ"/>
    <property type="match status" value="1"/>
</dbReference>
<keyword evidence="2 5" id="KW-0645">Protease</keyword>
<dbReference type="InterPro" id="IPR005151">
    <property type="entry name" value="Tail-specific_protease"/>
</dbReference>
<dbReference type="InterPro" id="IPR036034">
    <property type="entry name" value="PDZ_sf"/>
</dbReference>
<dbReference type="KEGG" id="erz:ER308_03900"/>
<feature type="domain" description="PDZ" evidence="8">
    <location>
        <begin position="127"/>
        <end position="195"/>
    </location>
</feature>
<dbReference type="Gene3D" id="3.30.750.44">
    <property type="match status" value="1"/>
</dbReference>
<dbReference type="EMBL" id="CP036402">
    <property type="protein sequence ID" value="QBI18776.1"/>
    <property type="molecule type" value="Genomic_DNA"/>
</dbReference>
<evidence type="ECO:0000256" key="3">
    <source>
        <dbReference type="ARBA" id="ARBA00022801"/>
    </source>
</evidence>
<dbReference type="InterPro" id="IPR055210">
    <property type="entry name" value="CtpA/B_N"/>
</dbReference>
<keyword evidence="10" id="KW-1185">Reference proteome</keyword>
<evidence type="ECO:0000256" key="7">
    <source>
        <dbReference type="SAM" id="Phobius"/>
    </source>
</evidence>
<reference evidence="9 10" key="1">
    <citation type="submission" date="2019-01" db="EMBL/GenBank/DDBJ databases">
        <title>Egibacter rhizosphaerae EGI 80759T.</title>
        <authorList>
            <person name="Chen D.-D."/>
            <person name="Tian Y."/>
            <person name="Jiao J.-Y."/>
            <person name="Zhang X.-T."/>
            <person name="Zhang Y.-G."/>
            <person name="Zhang Y."/>
            <person name="Xiao M."/>
            <person name="Shu W.-S."/>
            <person name="Li W.-J."/>
        </authorList>
    </citation>
    <scope>NUCLEOTIDE SEQUENCE [LARGE SCALE GENOMIC DNA]</scope>
    <source>
        <strain evidence="9 10">EGI 80759</strain>
    </source>
</reference>
<dbReference type="CDD" id="cd07560">
    <property type="entry name" value="Peptidase_S41_CPP"/>
    <property type="match status" value="1"/>
</dbReference>
<dbReference type="InterPro" id="IPR004447">
    <property type="entry name" value="Peptidase_S41A"/>
</dbReference>
<evidence type="ECO:0000256" key="6">
    <source>
        <dbReference type="SAM" id="MobiDB-lite"/>
    </source>
</evidence>
<dbReference type="InterPro" id="IPR029045">
    <property type="entry name" value="ClpP/crotonase-like_dom_sf"/>
</dbReference>
<dbReference type="GO" id="GO:0004175">
    <property type="term" value="F:endopeptidase activity"/>
    <property type="evidence" value="ECO:0007669"/>
    <property type="project" value="TreeGrafter"/>
</dbReference>
<dbReference type="Gene3D" id="3.90.226.10">
    <property type="entry name" value="2-enoyl-CoA Hydratase, Chain A, domain 1"/>
    <property type="match status" value="1"/>
</dbReference>
<evidence type="ECO:0000313" key="10">
    <source>
        <dbReference type="Proteomes" id="UP000291469"/>
    </source>
</evidence>
<dbReference type="InterPro" id="IPR041489">
    <property type="entry name" value="PDZ_6"/>
</dbReference>
<keyword evidence="4 5" id="KW-0720">Serine protease</keyword>
<protein>
    <submittedName>
        <fullName evidence="9">S41 family peptidase</fullName>
    </submittedName>
</protein>
<dbReference type="PANTHER" id="PTHR32060:SF30">
    <property type="entry name" value="CARBOXY-TERMINAL PROCESSING PROTEASE CTPA"/>
    <property type="match status" value="1"/>
</dbReference>
<name>A0A411YC62_9ACTN</name>
<dbReference type="Pfam" id="PF17820">
    <property type="entry name" value="PDZ_6"/>
    <property type="match status" value="1"/>
</dbReference>
<dbReference type="Pfam" id="PF22694">
    <property type="entry name" value="CtpB_N-like"/>
    <property type="match status" value="1"/>
</dbReference>
<dbReference type="GO" id="GO:0008236">
    <property type="term" value="F:serine-type peptidase activity"/>
    <property type="evidence" value="ECO:0007669"/>
    <property type="project" value="UniProtKB-KW"/>
</dbReference>
<evidence type="ECO:0000256" key="5">
    <source>
        <dbReference type="RuleBase" id="RU004404"/>
    </source>
</evidence>
<dbReference type="Pfam" id="PF03572">
    <property type="entry name" value="Peptidase_S41"/>
    <property type="match status" value="1"/>
</dbReference>
<evidence type="ECO:0000256" key="4">
    <source>
        <dbReference type="ARBA" id="ARBA00022825"/>
    </source>
</evidence>
<dbReference type="SUPFAM" id="SSF50156">
    <property type="entry name" value="PDZ domain-like"/>
    <property type="match status" value="1"/>
</dbReference>
<dbReference type="SMART" id="SM00245">
    <property type="entry name" value="TSPc"/>
    <property type="match status" value="1"/>
</dbReference>
<dbReference type="PANTHER" id="PTHR32060">
    <property type="entry name" value="TAIL-SPECIFIC PROTEASE"/>
    <property type="match status" value="1"/>
</dbReference>
<evidence type="ECO:0000313" key="9">
    <source>
        <dbReference type="EMBL" id="QBI18776.1"/>
    </source>
</evidence>
<feature type="compositionally biased region" description="Pro residues" evidence="6">
    <location>
        <begin position="1"/>
        <end position="11"/>
    </location>
</feature>
<keyword evidence="7" id="KW-0472">Membrane</keyword>
<dbReference type="RefSeq" id="WP_131153773.1">
    <property type="nucleotide sequence ID" value="NZ_CP036402.1"/>
</dbReference>
<dbReference type="InterPro" id="IPR001478">
    <property type="entry name" value="PDZ"/>
</dbReference>
<keyword evidence="7" id="KW-1133">Transmembrane helix</keyword>
<proteinExistence type="inferred from homology"/>
<sequence length="427" mass="44707">MDNPADPPTNEPPQTSGADRPERRGRRLLGVFVVLLLVALVGGLTYGAYLWGLQQDSGGVVDATGAGTEATSDPYPEELAPLIETFEELTEGAVDAPDADELLDAAIDGMLEELDDPYAEFYEPAEYATFSESLDGTYSGVGMELQETPDGLFIVTVFEGSPAQEAGLRSGDQIVEVEGEDVRDAPINSVVDEVRGDEGTEVSIGVERNGEELHFDVGRAEIEIPLLDAELLDDGQGYVELNQFTSGAGDTVREAVNGLLDDGADGLVLDLRGNPGGLLNEAVEVASVFVDEGPVVTVEASDEAETFEASGDAVDAPLVVLVDGGSASASEIVAGAIQDAGRGQLVGEPTFGKGTVQAIRSLSDGSGLKFTNAQYFTPSGESIEEIGVQPDRLVEVDEDEAAEAENGPDEQLDAAQEELRQIIAGAN</sequence>
<comment type="similarity">
    <text evidence="1 5">Belongs to the peptidase S41A family.</text>
</comment>
<dbReference type="AlphaFoldDB" id="A0A411YC62"/>
<dbReference type="Proteomes" id="UP000291469">
    <property type="component" value="Chromosome"/>
</dbReference>
<dbReference type="SUPFAM" id="SSF52096">
    <property type="entry name" value="ClpP/crotonase"/>
    <property type="match status" value="1"/>
</dbReference>
<evidence type="ECO:0000256" key="1">
    <source>
        <dbReference type="ARBA" id="ARBA00009179"/>
    </source>
</evidence>
<keyword evidence="7" id="KW-0812">Transmembrane</keyword>
<dbReference type="GO" id="GO:0006508">
    <property type="term" value="P:proteolysis"/>
    <property type="evidence" value="ECO:0007669"/>
    <property type="project" value="UniProtKB-KW"/>
</dbReference>
<organism evidence="9 10">
    <name type="scientific">Egibacter rhizosphaerae</name>
    <dbReference type="NCBI Taxonomy" id="1670831"/>
    <lineage>
        <taxon>Bacteria</taxon>
        <taxon>Bacillati</taxon>
        <taxon>Actinomycetota</taxon>
        <taxon>Nitriliruptoria</taxon>
        <taxon>Egibacterales</taxon>
        <taxon>Egibacteraceae</taxon>
        <taxon>Egibacter</taxon>
    </lineage>
</organism>
<evidence type="ECO:0000259" key="8">
    <source>
        <dbReference type="PROSITE" id="PS50106"/>
    </source>
</evidence>
<dbReference type="GO" id="GO:0030288">
    <property type="term" value="C:outer membrane-bounded periplasmic space"/>
    <property type="evidence" value="ECO:0007669"/>
    <property type="project" value="TreeGrafter"/>
</dbReference>